<dbReference type="OMA" id="AQPWQHV"/>
<feature type="compositionally biased region" description="Basic and acidic residues" evidence="1">
    <location>
        <begin position="81"/>
        <end position="105"/>
    </location>
</feature>
<feature type="region of interest" description="Disordered" evidence="1">
    <location>
        <begin position="81"/>
        <end position="120"/>
    </location>
</feature>
<reference evidence="2 3" key="1">
    <citation type="journal article" date="2007" name="Nature">
        <title>Evolution of genes and genomes on the Drosophila phylogeny.</title>
        <authorList>
            <consortium name="Drosophila 12 Genomes Consortium"/>
            <person name="Clark A.G."/>
            <person name="Eisen M.B."/>
            <person name="Smith D.R."/>
            <person name="Bergman C.M."/>
            <person name="Oliver B."/>
            <person name="Markow T.A."/>
            <person name="Kaufman T.C."/>
            <person name="Kellis M."/>
            <person name="Gelbart W."/>
            <person name="Iyer V.N."/>
            <person name="Pollard D.A."/>
            <person name="Sackton T.B."/>
            <person name="Larracuente A.M."/>
            <person name="Singh N.D."/>
            <person name="Abad J.P."/>
            <person name="Abt D.N."/>
            <person name="Adryan B."/>
            <person name="Aguade M."/>
            <person name="Akashi H."/>
            <person name="Anderson W.W."/>
            <person name="Aquadro C.F."/>
            <person name="Ardell D.H."/>
            <person name="Arguello R."/>
            <person name="Artieri C.G."/>
            <person name="Barbash D.A."/>
            <person name="Barker D."/>
            <person name="Barsanti P."/>
            <person name="Batterham P."/>
            <person name="Batzoglou S."/>
            <person name="Begun D."/>
            <person name="Bhutkar A."/>
            <person name="Blanco E."/>
            <person name="Bosak S.A."/>
            <person name="Bradley R.K."/>
            <person name="Brand A.D."/>
            <person name="Brent M.R."/>
            <person name="Brooks A.N."/>
            <person name="Brown R.H."/>
            <person name="Butlin R.K."/>
            <person name="Caggese C."/>
            <person name="Calvi B.R."/>
            <person name="Bernardo de Carvalho A."/>
            <person name="Caspi A."/>
            <person name="Castrezana S."/>
            <person name="Celniker S.E."/>
            <person name="Chang J.L."/>
            <person name="Chapple C."/>
            <person name="Chatterji S."/>
            <person name="Chinwalla A."/>
            <person name="Civetta A."/>
            <person name="Clifton S.W."/>
            <person name="Comeron J.M."/>
            <person name="Costello J.C."/>
            <person name="Coyne J.A."/>
            <person name="Daub J."/>
            <person name="David R.G."/>
            <person name="Delcher A.L."/>
            <person name="Delehaunty K."/>
            <person name="Do C.B."/>
            <person name="Ebling H."/>
            <person name="Edwards K."/>
            <person name="Eickbush T."/>
            <person name="Evans J.D."/>
            <person name="Filipski A."/>
            <person name="Findeiss S."/>
            <person name="Freyhult E."/>
            <person name="Fulton L."/>
            <person name="Fulton R."/>
            <person name="Garcia A.C."/>
            <person name="Gardiner A."/>
            <person name="Garfield D.A."/>
            <person name="Garvin B.E."/>
            <person name="Gibson G."/>
            <person name="Gilbert D."/>
            <person name="Gnerre S."/>
            <person name="Godfrey J."/>
            <person name="Good R."/>
            <person name="Gotea V."/>
            <person name="Gravely B."/>
            <person name="Greenberg A.J."/>
            <person name="Griffiths-Jones S."/>
            <person name="Gross S."/>
            <person name="Guigo R."/>
            <person name="Gustafson E.A."/>
            <person name="Haerty W."/>
            <person name="Hahn M.W."/>
            <person name="Halligan D.L."/>
            <person name="Halpern A.L."/>
            <person name="Halter G.M."/>
            <person name="Han M.V."/>
            <person name="Heger A."/>
            <person name="Hillier L."/>
            <person name="Hinrichs A.S."/>
            <person name="Holmes I."/>
            <person name="Hoskins R.A."/>
            <person name="Hubisz M.J."/>
            <person name="Hultmark D."/>
            <person name="Huntley M.A."/>
            <person name="Jaffe D.B."/>
            <person name="Jagadeeshan S."/>
            <person name="Jeck W.R."/>
            <person name="Johnson J."/>
            <person name="Jones C.D."/>
            <person name="Jordan W.C."/>
            <person name="Karpen G.H."/>
            <person name="Kataoka E."/>
            <person name="Keightley P.D."/>
            <person name="Kheradpour P."/>
            <person name="Kirkness E.F."/>
            <person name="Koerich L.B."/>
            <person name="Kristiansen K."/>
            <person name="Kudrna D."/>
            <person name="Kulathinal R.J."/>
            <person name="Kumar S."/>
            <person name="Kwok R."/>
            <person name="Lander E."/>
            <person name="Langley C.H."/>
            <person name="Lapoint R."/>
            <person name="Lazzaro B.P."/>
            <person name="Lee S.J."/>
            <person name="Levesque L."/>
            <person name="Li R."/>
            <person name="Lin C.F."/>
            <person name="Lin M.F."/>
            <person name="Lindblad-Toh K."/>
            <person name="Llopart A."/>
            <person name="Long M."/>
            <person name="Low L."/>
            <person name="Lozovsky E."/>
            <person name="Lu J."/>
            <person name="Luo M."/>
            <person name="Machado C.A."/>
            <person name="Makalowski W."/>
            <person name="Marzo M."/>
            <person name="Matsuda M."/>
            <person name="Matzkin L."/>
            <person name="McAllister B."/>
            <person name="McBride C.S."/>
            <person name="McKernan B."/>
            <person name="McKernan K."/>
            <person name="Mendez-Lago M."/>
            <person name="Minx P."/>
            <person name="Mollenhauer M.U."/>
            <person name="Montooth K."/>
            <person name="Mount S.M."/>
            <person name="Mu X."/>
            <person name="Myers E."/>
            <person name="Negre B."/>
            <person name="Newfeld S."/>
            <person name="Nielsen R."/>
            <person name="Noor M.A."/>
            <person name="O'Grady P."/>
            <person name="Pachter L."/>
            <person name="Papaceit M."/>
            <person name="Parisi M.J."/>
            <person name="Parisi M."/>
            <person name="Parts L."/>
            <person name="Pedersen J.S."/>
            <person name="Pesole G."/>
            <person name="Phillippy A.M."/>
            <person name="Ponting C.P."/>
            <person name="Pop M."/>
            <person name="Porcelli D."/>
            <person name="Powell J.R."/>
            <person name="Prohaska S."/>
            <person name="Pruitt K."/>
            <person name="Puig M."/>
            <person name="Quesneville H."/>
            <person name="Ram K.R."/>
            <person name="Rand D."/>
            <person name="Rasmussen M.D."/>
            <person name="Reed L.K."/>
            <person name="Reenan R."/>
            <person name="Reily A."/>
            <person name="Remington K.A."/>
            <person name="Rieger T.T."/>
            <person name="Ritchie M.G."/>
            <person name="Robin C."/>
            <person name="Rogers Y.H."/>
            <person name="Rohde C."/>
            <person name="Rozas J."/>
            <person name="Rubenfield M.J."/>
            <person name="Ruiz A."/>
            <person name="Russo S."/>
            <person name="Salzberg S.L."/>
            <person name="Sanchez-Gracia A."/>
            <person name="Saranga D.J."/>
            <person name="Sato H."/>
            <person name="Schaeffer S.W."/>
            <person name="Schatz M.C."/>
            <person name="Schlenke T."/>
            <person name="Schwartz R."/>
            <person name="Segarra C."/>
            <person name="Singh R.S."/>
            <person name="Sirot L."/>
            <person name="Sirota M."/>
            <person name="Sisneros N.B."/>
            <person name="Smith C.D."/>
            <person name="Smith T.F."/>
            <person name="Spieth J."/>
            <person name="Stage D.E."/>
            <person name="Stark A."/>
            <person name="Stephan W."/>
            <person name="Strausberg R.L."/>
            <person name="Strempel S."/>
            <person name="Sturgill D."/>
            <person name="Sutton G."/>
            <person name="Sutton G.G."/>
            <person name="Tao W."/>
            <person name="Teichmann S."/>
            <person name="Tobari Y.N."/>
            <person name="Tomimura Y."/>
            <person name="Tsolas J.M."/>
            <person name="Valente V.L."/>
            <person name="Venter E."/>
            <person name="Venter J.C."/>
            <person name="Vicario S."/>
            <person name="Vieira F.G."/>
            <person name="Vilella A.J."/>
            <person name="Villasante A."/>
            <person name="Walenz B."/>
            <person name="Wang J."/>
            <person name="Wasserman M."/>
            <person name="Watts T."/>
            <person name="Wilson D."/>
            <person name="Wilson R.K."/>
            <person name="Wing R.A."/>
            <person name="Wolfner M.F."/>
            <person name="Wong A."/>
            <person name="Wong G.K."/>
            <person name="Wu C.I."/>
            <person name="Wu G."/>
            <person name="Yamamoto D."/>
            <person name="Yang H.P."/>
            <person name="Yang S.P."/>
            <person name="Yorke J.A."/>
            <person name="Yoshida K."/>
            <person name="Zdobnov E."/>
            <person name="Zhang P."/>
            <person name="Zhang Y."/>
            <person name="Zimin A.V."/>
            <person name="Baldwin J."/>
            <person name="Abdouelleil A."/>
            <person name="Abdulkadir J."/>
            <person name="Abebe A."/>
            <person name="Abera B."/>
            <person name="Abreu J."/>
            <person name="Acer S.C."/>
            <person name="Aftuck L."/>
            <person name="Alexander A."/>
            <person name="An P."/>
            <person name="Anderson E."/>
            <person name="Anderson S."/>
            <person name="Arachi H."/>
            <person name="Azer M."/>
            <person name="Bachantsang P."/>
            <person name="Barry A."/>
            <person name="Bayul T."/>
            <person name="Berlin A."/>
            <person name="Bessette D."/>
            <person name="Bloom T."/>
            <person name="Blye J."/>
            <person name="Boguslavskiy L."/>
            <person name="Bonnet C."/>
            <person name="Boukhgalter B."/>
            <person name="Bourzgui I."/>
            <person name="Brown A."/>
            <person name="Cahill P."/>
            <person name="Channer S."/>
            <person name="Cheshatsang Y."/>
            <person name="Chuda L."/>
            <person name="Citroen M."/>
            <person name="Collymore A."/>
            <person name="Cooke P."/>
            <person name="Costello M."/>
            <person name="D'Aco K."/>
            <person name="Daza R."/>
            <person name="De Haan G."/>
            <person name="DeGray S."/>
            <person name="DeMaso C."/>
            <person name="Dhargay N."/>
            <person name="Dooley K."/>
            <person name="Dooley E."/>
            <person name="Doricent M."/>
            <person name="Dorje P."/>
            <person name="Dorjee K."/>
            <person name="Dupes A."/>
            <person name="Elong R."/>
            <person name="Falk J."/>
            <person name="Farina A."/>
            <person name="Faro S."/>
            <person name="Ferguson D."/>
            <person name="Fisher S."/>
            <person name="Foley C.D."/>
            <person name="Franke A."/>
            <person name="Friedrich D."/>
            <person name="Gadbois L."/>
            <person name="Gearin G."/>
            <person name="Gearin C.R."/>
            <person name="Giannoukos G."/>
            <person name="Goode T."/>
            <person name="Graham J."/>
            <person name="Grandbois E."/>
            <person name="Grewal S."/>
            <person name="Gyaltsen K."/>
            <person name="Hafez N."/>
            <person name="Hagos B."/>
            <person name="Hall J."/>
            <person name="Henson C."/>
            <person name="Hollinger A."/>
            <person name="Honan T."/>
            <person name="Huard M.D."/>
            <person name="Hughes L."/>
            <person name="Hurhula B."/>
            <person name="Husby M.E."/>
            <person name="Kamat A."/>
            <person name="Kanga B."/>
            <person name="Kashin S."/>
            <person name="Khazanovich D."/>
            <person name="Kisner P."/>
            <person name="Lance K."/>
            <person name="Lara M."/>
            <person name="Lee W."/>
            <person name="Lennon N."/>
            <person name="Letendre F."/>
            <person name="LeVine R."/>
            <person name="Lipovsky A."/>
            <person name="Liu X."/>
            <person name="Liu J."/>
            <person name="Liu S."/>
            <person name="Lokyitsang T."/>
            <person name="Lokyitsang Y."/>
            <person name="Lubonja R."/>
            <person name="Lui A."/>
            <person name="MacDonald P."/>
            <person name="Magnisalis V."/>
            <person name="Maru K."/>
            <person name="Matthews C."/>
            <person name="McCusker W."/>
            <person name="McDonough S."/>
            <person name="Mehta T."/>
            <person name="Meldrim J."/>
            <person name="Meneus L."/>
            <person name="Mihai O."/>
            <person name="Mihalev A."/>
            <person name="Mihova T."/>
            <person name="Mittelman R."/>
            <person name="Mlenga V."/>
            <person name="Montmayeur A."/>
            <person name="Mulrain L."/>
            <person name="Navidi A."/>
            <person name="Naylor J."/>
            <person name="Negash T."/>
            <person name="Nguyen T."/>
            <person name="Nguyen N."/>
            <person name="Nicol R."/>
            <person name="Norbu C."/>
            <person name="Norbu N."/>
            <person name="Novod N."/>
            <person name="O'Neill B."/>
            <person name="Osman S."/>
            <person name="Markiewicz E."/>
            <person name="Oyono O.L."/>
            <person name="Patti C."/>
            <person name="Phunkhang P."/>
            <person name="Pierre F."/>
            <person name="Priest M."/>
            <person name="Raghuraman S."/>
            <person name="Rege F."/>
            <person name="Reyes R."/>
            <person name="Rise C."/>
            <person name="Rogov P."/>
            <person name="Ross K."/>
            <person name="Ryan E."/>
            <person name="Settipalli S."/>
            <person name="Shea T."/>
            <person name="Sherpa N."/>
            <person name="Shi L."/>
            <person name="Shih D."/>
            <person name="Sparrow T."/>
            <person name="Spaulding J."/>
            <person name="Stalker J."/>
            <person name="Stange-Thomann N."/>
            <person name="Stavropoulos S."/>
            <person name="Stone C."/>
            <person name="Strader C."/>
            <person name="Tesfaye S."/>
            <person name="Thomson T."/>
            <person name="Thoulutsang Y."/>
            <person name="Thoulutsang D."/>
            <person name="Topham K."/>
            <person name="Topping I."/>
            <person name="Tsamla T."/>
            <person name="Vassiliev H."/>
            <person name="Vo A."/>
            <person name="Wangchuk T."/>
            <person name="Wangdi T."/>
            <person name="Weiand M."/>
            <person name="Wilkinson J."/>
            <person name="Wilson A."/>
            <person name="Yadav S."/>
            <person name="Young G."/>
            <person name="Yu Q."/>
            <person name="Zembek L."/>
            <person name="Zhong D."/>
            <person name="Zimmer A."/>
            <person name="Zwirko Z."/>
            <person name="Jaffe D.B."/>
            <person name="Alvarez P."/>
            <person name="Brockman W."/>
            <person name="Butler J."/>
            <person name="Chin C."/>
            <person name="Gnerre S."/>
            <person name="Grabherr M."/>
            <person name="Kleber M."/>
            <person name="Mauceli E."/>
            <person name="MacCallum I."/>
        </authorList>
    </citation>
    <scope>NUCLEOTIDE SEQUENCE [LARGE SCALE GENOMIC DNA]</scope>
    <source>
        <strain evidence="3">Tucson 14024-0371.13</strain>
    </source>
</reference>
<dbReference type="KEGG" id="dan:6504437"/>
<dbReference type="FunCoup" id="B3MV24">
    <property type="interactions" value="24"/>
</dbReference>
<dbReference type="AlphaFoldDB" id="B3MV24"/>
<evidence type="ECO:0000313" key="3">
    <source>
        <dbReference type="Proteomes" id="UP000007801"/>
    </source>
</evidence>
<keyword evidence="3" id="KW-1185">Reference proteome</keyword>
<dbReference type="OrthoDB" id="8007002at2759"/>
<gene>
    <name evidence="2" type="primary">Dana\GF21765</name>
    <name evidence="2" type="synonym">dana_GLEANR_567</name>
    <name evidence="2" type="ORF">GF21765</name>
</gene>
<proteinExistence type="predicted"/>
<evidence type="ECO:0000256" key="1">
    <source>
        <dbReference type="SAM" id="MobiDB-lite"/>
    </source>
</evidence>
<name>B3MV24_DROAN</name>
<dbReference type="EMBL" id="CH902624">
    <property type="protein sequence ID" value="EDV33089.1"/>
    <property type="molecule type" value="Genomic_DNA"/>
</dbReference>
<sequence length="202" mass="23352">MTTKMNKKHKEELKKVTQNWGKAKFKPYSCKTWKSDSNFTPNPEPTAKPWQHVKNDIIEASEEISSAKRLNVESADAKKFMQQREKNHRKNVIEAKRAEPTKWESFDDEPTPKKKNNIYKSKDKGTFKDCNKGELPTDVKNFTFKERNFYRRKITLGVTSKKGSLLNATKDLIKNGFGGKIGKGTFQNNQKGTFINTENPFK</sequence>
<dbReference type="HOGENOM" id="CLU_110403_0_0_1"/>
<dbReference type="Proteomes" id="UP000007801">
    <property type="component" value="Unassembled WGS sequence"/>
</dbReference>
<accession>B3MV24</accession>
<dbReference type="PhylomeDB" id="B3MV24"/>
<dbReference type="eggNOG" id="ENOG502TM0S">
    <property type="taxonomic scope" value="Eukaryota"/>
</dbReference>
<dbReference type="InParanoid" id="B3MV24"/>
<evidence type="ECO:0000313" key="2">
    <source>
        <dbReference type="EMBL" id="EDV33089.1"/>
    </source>
</evidence>
<organism evidence="2 3">
    <name type="scientific">Drosophila ananassae</name>
    <name type="common">Fruit fly</name>
    <dbReference type="NCBI Taxonomy" id="7217"/>
    <lineage>
        <taxon>Eukaryota</taxon>
        <taxon>Metazoa</taxon>
        <taxon>Ecdysozoa</taxon>
        <taxon>Arthropoda</taxon>
        <taxon>Hexapoda</taxon>
        <taxon>Insecta</taxon>
        <taxon>Pterygota</taxon>
        <taxon>Neoptera</taxon>
        <taxon>Endopterygota</taxon>
        <taxon>Diptera</taxon>
        <taxon>Brachycera</taxon>
        <taxon>Muscomorpha</taxon>
        <taxon>Ephydroidea</taxon>
        <taxon>Drosophilidae</taxon>
        <taxon>Drosophila</taxon>
        <taxon>Sophophora</taxon>
    </lineage>
</organism>
<protein>
    <submittedName>
        <fullName evidence="2">Uncharacterized protein</fullName>
    </submittedName>
</protein>
<dbReference type="GeneID" id="6504437"/>